<sequence length="171" mass="20370">MDDSDYDSDIAFELEESARQLTAFEQPRAYELGEIQRLRKHWTRFAKNSPTLQRENLLRPPPTVPQIQAYLKWRVRKGKGRLDSKVNINTLKKEFLQLERAVRYEENHTYSRRDRHVIVKYISRLPGLEGVSTRQRSKPVALFADVSDIIYFMLCCDEYVWIHPREMIQTI</sequence>
<dbReference type="Proteomes" id="UP000799444">
    <property type="component" value="Unassembled WGS sequence"/>
</dbReference>
<dbReference type="OrthoDB" id="3943630at2759"/>
<dbReference type="AlphaFoldDB" id="A0A9P4QJF6"/>
<comment type="caution">
    <text evidence="1">The sequence shown here is derived from an EMBL/GenBank/DDBJ whole genome shotgun (WGS) entry which is preliminary data.</text>
</comment>
<accession>A0A9P4QJF6</accession>
<name>A0A9P4QJF6_9PLEO</name>
<organism evidence="1 2">
    <name type="scientific">Polyplosphaeria fusca</name>
    <dbReference type="NCBI Taxonomy" id="682080"/>
    <lineage>
        <taxon>Eukaryota</taxon>
        <taxon>Fungi</taxon>
        <taxon>Dikarya</taxon>
        <taxon>Ascomycota</taxon>
        <taxon>Pezizomycotina</taxon>
        <taxon>Dothideomycetes</taxon>
        <taxon>Pleosporomycetidae</taxon>
        <taxon>Pleosporales</taxon>
        <taxon>Tetraplosphaeriaceae</taxon>
        <taxon>Polyplosphaeria</taxon>
    </lineage>
</organism>
<evidence type="ECO:0000313" key="1">
    <source>
        <dbReference type="EMBL" id="KAF2727584.1"/>
    </source>
</evidence>
<protein>
    <submittedName>
        <fullName evidence="1">Uncharacterized protein</fullName>
    </submittedName>
</protein>
<proteinExistence type="predicted"/>
<gene>
    <name evidence="1" type="ORF">EJ04DRAFT_594435</name>
</gene>
<keyword evidence="2" id="KW-1185">Reference proteome</keyword>
<dbReference type="EMBL" id="ML996324">
    <property type="protein sequence ID" value="KAF2727584.1"/>
    <property type="molecule type" value="Genomic_DNA"/>
</dbReference>
<evidence type="ECO:0000313" key="2">
    <source>
        <dbReference type="Proteomes" id="UP000799444"/>
    </source>
</evidence>
<reference evidence="1" key="1">
    <citation type="journal article" date="2020" name="Stud. Mycol.">
        <title>101 Dothideomycetes genomes: a test case for predicting lifestyles and emergence of pathogens.</title>
        <authorList>
            <person name="Haridas S."/>
            <person name="Albert R."/>
            <person name="Binder M."/>
            <person name="Bloem J."/>
            <person name="Labutti K."/>
            <person name="Salamov A."/>
            <person name="Andreopoulos B."/>
            <person name="Baker S."/>
            <person name="Barry K."/>
            <person name="Bills G."/>
            <person name="Bluhm B."/>
            <person name="Cannon C."/>
            <person name="Castanera R."/>
            <person name="Culley D."/>
            <person name="Daum C."/>
            <person name="Ezra D."/>
            <person name="Gonzalez J."/>
            <person name="Henrissat B."/>
            <person name="Kuo A."/>
            <person name="Liang C."/>
            <person name="Lipzen A."/>
            <person name="Lutzoni F."/>
            <person name="Magnuson J."/>
            <person name="Mondo S."/>
            <person name="Nolan M."/>
            <person name="Ohm R."/>
            <person name="Pangilinan J."/>
            <person name="Park H.-J."/>
            <person name="Ramirez L."/>
            <person name="Alfaro M."/>
            <person name="Sun H."/>
            <person name="Tritt A."/>
            <person name="Yoshinaga Y."/>
            <person name="Zwiers L.-H."/>
            <person name="Turgeon B."/>
            <person name="Goodwin S."/>
            <person name="Spatafora J."/>
            <person name="Crous P."/>
            <person name="Grigoriev I."/>
        </authorList>
    </citation>
    <scope>NUCLEOTIDE SEQUENCE</scope>
    <source>
        <strain evidence="1">CBS 125425</strain>
    </source>
</reference>